<dbReference type="Proteomes" id="UP001500751">
    <property type="component" value="Unassembled WGS sequence"/>
</dbReference>
<dbReference type="InterPro" id="IPR050638">
    <property type="entry name" value="AA-Vitamin_Transporters"/>
</dbReference>
<dbReference type="Pfam" id="PF03807">
    <property type="entry name" value="F420_oxidored"/>
    <property type="match status" value="1"/>
</dbReference>
<feature type="transmembrane region" description="Helical" evidence="6">
    <location>
        <begin position="176"/>
        <end position="198"/>
    </location>
</feature>
<evidence type="ECO:0000256" key="3">
    <source>
        <dbReference type="ARBA" id="ARBA00022692"/>
    </source>
</evidence>
<feature type="domain" description="Pyrroline-5-carboxylate reductase catalytic N-terminal" evidence="8">
    <location>
        <begin position="308"/>
        <end position="398"/>
    </location>
</feature>
<proteinExistence type="inferred from homology"/>
<organism evidence="9 10">
    <name type="scientific">Catenulispora yoronensis</name>
    <dbReference type="NCBI Taxonomy" id="450799"/>
    <lineage>
        <taxon>Bacteria</taxon>
        <taxon>Bacillati</taxon>
        <taxon>Actinomycetota</taxon>
        <taxon>Actinomycetes</taxon>
        <taxon>Catenulisporales</taxon>
        <taxon>Catenulisporaceae</taxon>
        <taxon>Catenulispora</taxon>
    </lineage>
</organism>
<feature type="transmembrane region" description="Helical" evidence="6">
    <location>
        <begin position="210"/>
        <end position="228"/>
    </location>
</feature>
<dbReference type="SUPFAM" id="SSF51735">
    <property type="entry name" value="NAD(P)-binding Rossmann-fold domains"/>
    <property type="match status" value="1"/>
</dbReference>
<feature type="transmembrane region" description="Helical" evidence="6">
    <location>
        <begin position="67"/>
        <end position="87"/>
    </location>
</feature>
<keyword evidence="4 6" id="KW-1133">Transmembrane helix</keyword>
<evidence type="ECO:0000259" key="8">
    <source>
        <dbReference type="Pfam" id="PF03807"/>
    </source>
</evidence>
<evidence type="ECO:0000259" key="7">
    <source>
        <dbReference type="Pfam" id="PF00892"/>
    </source>
</evidence>
<dbReference type="SUPFAM" id="SSF103481">
    <property type="entry name" value="Multidrug resistance efflux transporter EmrE"/>
    <property type="match status" value="2"/>
</dbReference>
<feature type="transmembrane region" description="Helical" evidence="6">
    <location>
        <begin position="146"/>
        <end position="164"/>
    </location>
</feature>
<feature type="domain" description="EamA" evidence="7">
    <location>
        <begin position="14"/>
        <end position="136"/>
    </location>
</feature>
<accession>A0ABP5GBR9</accession>
<evidence type="ECO:0000256" key="2">
    <source>
        <dbReference type="ARBA" id="ARBA00007362"/>
    </source>
</evidence>
<feature type="transmembrane region" description="Helical" evidence="6">
    <location>
        <begin position="120"/>
        <end position="140"/>
    </location>
</feature>
<name>A0ABP5GBR9_9ACTN</name>
<evidence type="ECO:0000313" key="9">
    <source>
        <dbReference type="EMBL" id="GAA2041459.1"/>
    </source>
</evidence>
<keyword evidence="5 6" id="KW-0472">Membrane</keyword>
<dbReference type="PANTHER" id="PTHR32322:SF2">
    <property type="entry name" value="EAMA DOMAIN-CONTAINING PROTEIN"/>
    <property type="match status" value="1"/>
</dbReference>
<feature type="transmembrane region" description="Helical" evidence="6">
    <location>
        <begin position="93"/>
        <end position="113"/>
    </location>
</feature>
<protein>
    <recommendedName>
        <fullName evidence="11">EamA family transporter</fullName>
    </recommendedName>
</protein>
<dbReference type="InterPro" id="IPR000620">
    <property type="entry name" value="EamA_dom"/>
</dbReference>
<feature type="transmembrane region" description="Helical" evidence="6">
    <location>
        <begin position="235"/>
        <end position="259"/>
    </location>
</feature>
<evidence type="ECO:0008006" key="11">
    <source>
        <dbReference type="Google" id="ProtNLM"/>
    </source>
</evidence>
<sequence>MESGRRFSVTAVTALAPMIWGSTYLVTTEWLPPDRPLLATTVRTLPAGLILLALVRTLPARRWLARVVALGTLNIAAFNFLLFVAAYRLPGGVAATLMGVQPAVVLVLAALLMRDRVRPAHVAACLLGIAGVAMLVLKGSSAPDPVGVAAALGAAVCLAAGITLTKYWGRPDGAGLLAGTGWQLTAGGLVTLPLTLAVEGLPASVSGENLAGFGYLIVLGAVVSYVVWFRGIEKLPALAVSVLALVSPISATVLGYLVLDQTLSPVQLAGIVVIIGSTALAQPRRASGTTTPSQEGQNTMPKTVAPRTVAVIGTGKIGQAIGRLWLESGHAVVFGSRSPDLREAELRGLGGRAVVVTQAEAMAAAEVVLLAVPGEAVEALLDELGPGLAGKVVIDATNRLTYVEGRWASALEPGLTEGRWMARRLPDSRVVRAFSHVPDELLWTRGALQSHYWAIAIAADDAEAKQTVAALVRDSGWTPVDLGGLDDSAALDPGGAVFHLFYTPTEMRDVIGASAAVL</sequence>
<feature type="domain" description="EamA" evidence="7">
    <location>
        <begin position="147"/>
        <end position="280"/>
    </location>
</feature>
<comment type="caution">
    <text evidence="9">The sequence shown here is derived from an EMBL/GenBank/DDBJ whole genome shotgun (WGS) entry which is preliminary data.</text>
</comment>
<evidence type="ECO:0000256" key="1">
    <source>
        <dbReference type="ARBA" id="ARBA00004141"/>
    </source>
</evidence>
<dbReference type="PANTHER" id="PTHR32322">
    <property type="entry name" value="INNER MEMBRANE TRANSPORTER"/>
    <property type="match status" value="1"/>
</dbReference>
<dbReference type="EMBL" id="BAAAQN010000031">
    <property type="protein sequence ID" value="GAA2041459.1"/>
    <property type="molecule type" value="Genomic_DNA"/>
</dbReference>
<dbReference type="InterPro" id="IPR037185">
    <property type="entry name" value="EmrE-like"/>
</dbReference>
<evidence type="ECO:0000256" key="5">
    <source>
        <dbReference type="ARBA" id="ARBA00023136"/>
    </source>
</evidence>
<dbReference type="Pfam" id="PF00892">
    <property type="entry name" value="EamA"/>
    <property type="match status" value="2"/>
</dbReference>
<keyword evidence="10" id="KW-1185">Reference proteome</keyword>
<evidence type="ECO:0000313" key="10">
    <source>
        <dbReference type="Proteomes" id="UP001500751"/>
    </source>
</evidence>
<dbReference type="InterPro" id="IPR036291">
    <property type="entry name" value="NAD(P)-bd_dom_sf"/>
</dbReference>
<feature type="transmembrane region" description="Helical" evidence="6">
    <location>
        <begin position="37"/>
        <end position="55"/>
    </location>
</feature>
<dbReference type="Gene3D" id="3.40.50.720">
    <property type="entry name" value="NAD(P)-binding Rossmann-like Domain"/>
    <property type="match status" value="1"/>
</dbReference>
<evidence type="ECO:0000256" key="6">
    <source>
        <dbReference type="SAM" id="Phobius"/>
    </source>
</evidence>
<comment type="subcellular location">
    <subcellularLocation>
        <location evidence="1">Membrane</location>
        <topology evidence="1">Multi-pass membrane protein</topology>
    </subcellularLocation>
</comment>
<gene>
    <name evidence="9" type="ORF">GCM10009839_49900</name>
</gene>
<keyword evidence="3 6" id="KW-0812">Transmembrane</keyword>
<evidence type="ECO:0000256" key="4">
    <source>
        <dbReference type="ARBA" id="ARBA00022989"/>
    </source>
</evidence>
<comment type="similarity">
    <text evidence="2">Belongs to the EamA transporter family.</text>
</comment>
<dbReference type="InterPro" id="IPR028939">
    <property type="entry name" value="P5C_Rdtase_cat_N"/>
</dbReference>
<reference evidence="10" key="1">
    <citation type="journal article" date="2019" name="Int. J. Syst. Evol. Microbiol.">
        <title>The Global Catalogue of Microorganisms (GCM) 10K type strain sequencing project: providing services to taxonomists for standard genome sequencing and annotation.</title>
        <authorList>
            <consortium name="The Broad Institute Genomics Platform"/>
            <consortium name="The Broad Institute Genome Sequencing Center for Infectious Disease"/>
            <person name="Wu L."/>
            <person name="Ma J."/>
        </authorList>
    </citation>
    <scope>NUCLEOTIDE SEQUENCE [LARGE SCALE GENOMIC DNA]</scope>
    <source>
        <strain evidence="10">JCM 16014</strain>
    </source>
</reference>